<dbReference type="Gene3D" id="2.40.30.10">
    <property type="entry name" value="Translation factors"/>
    <property type="match status" value="1"/>
</dbReference>
<dbReference type="GO" id="GO:0000166">
    <property type="term" value="F:nucleotide binding"/>
    <property type="evidence" value="ECO:0007669"/>
    <property type="project" value="UniProtKB-KW"/>
</dbReference>
<dbReference type="GO" id="GO:0004324">
    <property type="term" value="F:ferredoxin-NADP+ reductase activity"/>
    <property type="evidence" value="ECO:0007669"/>
    <property type="project" value="UniProtKB-EC"/>
</dbReference>
<dbReference type="InterPro" id="IPR017927">
    <property type="entry name" value="FAD-bd_FR_type"/>
</dbReference>
<dbReference type="GO" id="GO:0034599">
    <property type="term" value="P:cellular response to oxidative stress"/>
    <property type="evidence" value="ECO:0007669"/>
    <property type="project" value="TreeGrafter"/>
</dbReference>
<reference evidence="11 12" key="1">
    <citation type="submission" date="2019-03" db="EMBL/GenBank/DDBJ databases">
        <title>Genomic Encyclopedia of Type Strains, Phase IV (KMG-IV): sequencing the most valuable type-strain genomes for metagenomic binning, comparative biology and taxonomic classification.</title>
        <authorList>
            <person name="Goeker M."/>
        </authorList>
    </citation>
    <scope>NUCLEOTIDE SEQUENCE [LARGE SCALE GENOMIC DNA]</scope>
    <source>
        <strain evidence="11 12">DSM 24830</strain>
    </source>
</reference>
<dbReference type="InterPro" id="IPR039261">
    <property type="entry name" value="FNR_nucleotide-bd"/>
</dbReference>
<evidence type="ECO:0000256" key="9">
    <source>
        <dbReference type="ARBA" id="ARBA00047776"/>
    </source>
</evidence>
<protein>
    <recommendedName>
        <fullName evidence="3">ferredoxin--NADP(+) reductase</fullName>
        <ecNumber evidence="3">1.18.1.2</ecNumber>
    </recommendedName>
</protein>
<evidence type="ECO:0000259" key="10">
    <source>
        <dbReference type="PROSITE" id="PS51384"/>
    </source>
</evidence>
<dbReference type="AlphaFoldDB" id="A0A4R1F4F6"/>
<dbReference type="SUPFAM" id="SSF52343">
    <property type="entry name" value="Ferredoxin reductase-like, C-terminal NADP-linked domain"/>
    <property type="match status" value="1"/>
</dbReference>
<dbReference type="Pfam" id="PF00175">
    <property type="entry name" value="NAD_binding_1"/>
    <property type="match status" value="1"/>
</dbReference>
<evidence type="ECO:0000256" key="8">
    <source>
        <dbReference type="ARBA" id="ARBA00023002"/>
    </source>
</evidence>
<dbReference type="CDD" id="cd06195">
    <property type="entry name" value="FNR1"/>
    <property type="match status" value="1"/>
</dbReference>
<dbReference type="OrthoDB" id="9784483at2"/>
<dbReference type="RefSeq" id="WP_131904815.1">
    <property type="nucleotide sequence ID" value="NZ_BAAAFU010000008.1"/>
</dbReference>
<comment type="similarity">
    <text evidence="2">Belongs to the ferredoxin--NADP reductase type 1 family.</text>
</comment>
<keyword evidence="8" id="KW-0560">Oxidoreductase</keyword>
<comment type="caution">
    <text evidence="11">The sequence shown here is derived from an EMBL/GenBank/DDBJ whole genome shotgun (WGS) entry which is preliminary data.</text>
</comment>
<dbReference type="Proteomes" id="UP000294887">
    <property type="component" value="Unassembled WGS sequence"/>
</dbReference>
<evidence type="ECO:0000313" key="12">
    <source>
        <dbReference type="Proteomes" id="UP000294887"/>
    </source>
</evidence>
<comment type="cofactor">
    <cofactor evidence="1">
        <name>FAD</name>
        <dbReference type="ChEBI" id="CHEBI:57692"/>
    </cofactor>
</comment>
<keyword evidence="6" id="KW-0274">FAD</keyword>
<dbReference type="Gene3D" id="3.40.50.80">
    <property type="entry name" value="Nucleotide-binding domain of ferredoxin-NADP reductase (FNR) module"/>
    <property type="match status" value="1"/>
</dbReference>
<dbReference type="PROSITE" id="PS51384">
    <property type="entry name" value="FAD_FR"/>
    <property type="match status" value="1"/>
</dbReference>
<dbReference type="InterPro" id="IPR017938">
    <property type="entry name" value="Riboflavin_synthase-like_b-brl"/>
</dbReference>
<evidence type="ECO:0000256" key="2">
    <source>
        <dbReference type="ARBA" id="ARBA00008312"/>
    </source>
</evidence>
<gene>
    <name evidence="11" type="ORF">EV695_1028</name>
</gene>
<evidence type="ECO:0000256" key="4">
    <source>
        <dbReference type="ARBA" id="ARBA00022630"/>
    </source>
</evidence>
<name>A0A4R1F4F6_9GAMM</name>
<evidence type="ECO:0000256" key="3">
    <source>
        <dbReference type="ARBA" id="ARBA00013223"/>
    </source>
</evidence>
<dbReference type="PANTHER" id="PTHR47878:SF1">
    <property type="entry name" value="FLAVODOXIN_FERREDOXIN--NADP REDUCTASE"/>
    <property type="match status" value="1"/>
</dbReference>
<proteinExistence type="inferred from homology"/>
<dbReference type="EC" id="1.18.1.2" evidence="3"/>
<dbReference type="InterPro" id="IPR001433">
    <property type="entry name" value="OxRdtase_FAD/NAD-bd"/>
</dbReference>
<dbReference type="EMBL" id="SMFQ01000002">
    <property type="protein sequence ID" value="TCJ89167.1"/>
    <property type="molecule type" value="Genomic_DNA"/>
</dbReference>
<dbReference type="SUPFAM" id="SSF63380">
    <property type="entry name" value="Riboflavin synthase domain-like"/>
    <property type="match status" value="1"/>
</dbReference>
<evidence type="ECO:0000256" key="7">
    <source>
        <dbReference type="ARBA" id="ARBA00022857"/>
    </source>
</evidence>
<keyword evidence="12" id="KW-1185">Reference proteome</keyword>
<evidence type="ECO:0000256" key="6">
    <source>
        <dbReference type="ARBA" id="ARBA00022827"/>
    </source>
</evidence>
<dbReference type="InterPro" id="IPR008333">
    <property type="entry name" value="Cbr1-like_FAD-bd_dom"/>
</dbReference>
<sequence>MAANWVPATVIENRKLTDRHFALIFDAELLPFKPGQFARLQIEAENDEGELDKFANPYSLINTPDEKYAEVYFNTVPEGKVSNALAALKPGDTLEIAQPCVGFFVLSQIPDCKHLWMLSTGTGVGPYLSMLKTDEAWERFEKITLVHAVPYANELNYSELIEQFAAEHPDQFQFISIVSREDHEGSLKGRIPALIENGELEAKAGLEINKENSHVMLCGNSGLLNDTKAVLLKRGMDRHLNHKPGHVSSEQYF</sequence>
<evidence type="ECO:0000256" key="5">
    <source>
        <dbReference type="ARBA" id="ARBA00022741"/>
    </source>
</evidence>
<dbReference type="InterPro" id="IPR051930">
    <property type="entry name" value="FNR_type-1"/>
</dbReference>
<keyword evidence="7" id="KW-0521">NADP</keyword>
<accession>A0A4R1F4F6</accession>
<dbReference type="PANTHER" id="PTHR47878">
    <property type="entry name" value="OXIDOREDUCTASE FAD/NAD(P)-BINDING DOMAIN PROTEIN"/>
    <property type="match status" value="1"/>
</dbReference>
<evidence type="ECO:0000256" key="1">
    <source>
        <dbReference type="ARBA" id="ARBA00001974"/>
    </source>
</evidence>
<dbReference type="Pfam" id="PF00970">
    <property type="entry name" value="FAD_binding_6"/>
    <property type="match status" value="1"/>
</dbReference>
<dbReference type="GO" id="GO:0042167">
    <property type="term" value="P:heme catabolic process"/>
    <property type="evidence" value="ECO:0007669"/>
    <property type="project" value="TreeGrafter"/>
</dbReference>
<comment type="catalytic activity">
    <reaction evidence="9">
        <text>2 reduced [2Fe-2S]-[ferredoxin] + NADP(+) + H(+) = 2 oxidized [2Fe-2S]-[ferredoxin] + NADPH</text>
        <dbReference type="Rhea" id="RHEA:20125"/>
        <dbReference type="Rhea" id="RHEA-COMP:10000"/>
        <dbReference type="Rhea" id="RHEA-COMP:10001"/>
        <dbReference type="ChEBI" id="CHEBI:15378"/>
        <dbReference type="ChEBI" id="CHEBI:33737"/>
        <dbReference type="ChEBI" id="CHEBI:33738"/>
        <dbReference type="ChEBI" id="CHEBI:57783"/>
        <dbReference type="ChEBI" id="CHEBI:58349"/>
        <dbReference type="EC" id="1.18.1.2"/>
    </reaction>
</comment>
<dbReference type="InterPro" id="IPR033892">
    <property type="entry name" value="FNR_bac"/>
</dbReference>
<keyword evidence="5" id="KW-0547">Nucleotide-binding</keyword>
<organism evidence="11 12">
    <name type="scientific">Cocleimonas flava</name>
    <dbReference type="NCBI Taxonomy" id="634765"/>
    <lineage>
        <taxon>Bacteria</taxon>
        <taxon>Pseudomonadati</taxon>
        <taxon>Pseudomonadota</taxon>
        <taxon>Gammaproteobacteria</taxon>
        <taxon>Thiotrichales</taxon>
        <taxon>Thiotrichaceae</taxon>
        <taxon>Cocleimonas</taxon>
    </lineage>
</organism>
<keyword evidence="4" id="KW-0285">Flavoprotein</keyword>
<evidence type="ECO:0000313" key="11">
    <source>
        <dbReference type="EMBL" id="TCJ89167.1"/>
    </source>
</evidence>
<feature type="domain" description="FAD-binding FR-type" evidence="10">
    <location>
        <begin position="3"/>
        <end position="106"/>
    </location>
</feature>